<gene>
    <name evidence="12" type="primary">LOC108563707</name>
</gene>
<evidence type="ECO:0000256" key="8">
    <source>
        <dbReference type="ARBA" id="ARBA00023170"/>
    </source>
</evidence>
<protein>
    <recommendedName>
        <fullName evidence="10">Odorant receptor</fullName>
    </recommendedName>
</protein>
<keyword evidence="11" id="KW-1185">Reference proteome</keyword>
<keyword evidence="9 10" id="KW-0807">Transducer</keyword>
<dbReference type="Proteomes" id="UP000695000">
    <property type="component" value="Unplaced"/>
</dbReference>
<keyword evidence="7 10" id="KW-0472">Membrane</keyword>
<dbReference type="PANTHER" id="PTHR21137:SF3">
    <property type="entry name" value="ODORANT RECEPTOR 30A-RELATED"/>
    <property type="match status" value="1"/>
</dbReference>
<evidence type="ECO:0000256" key="1">
    <source>
        <dbReference type="ARBA" id="ARBA00004651"/>
    </source>
</evidence>
<evidence type="ECO:0000256" key="9">
    <source>
        <dbReference type="ARBA" id="ARBA00023224"/>
    </source>
</evidence>
<reference evidence="12" key="1">
    <citation type="submission" date="2025-08" db="UniProtKB">
        <authorList>
            <consortium name="RefSeq"/>
        </authorList>
    </citation>
    <scope>IDENTIFICATION</scope>
    <source>
        <tissue evidence="12">Whole Larva</tissue>
    </source>
</reference>
<feature type="transmembrane region" description="Helical" evidence="10">
    <location>
        <begin position="293"/>
        <end position="313"/>
    </location>
</feature>
<feature type="transmembrane region" description="Helical" evidence="10">
    <location>
        <begin position="204"/>
        <end position="220"/>
    </location>
</feature>
<evidence type="ECO:0000256" key="7">
    <source>
        <dbReference type="ARBA" id="ARBA00023136"/>
    </source>
</evidence>
<evidence type="ECO:0000313" key="12">
    <source>
        <dbReference type="RefSeq" id="XP_017777949.1"/>
    </source>
</evidence>
<evidence type="ECO:0000256" key="10">
    <source>
        <dbReference type="RuleBase" id="RU351113"/>
    </source>
</evidence>
<keyword evidence="2" id="KW-1003">Cell membrane</keyword>
<feature type="transmembrane region" description="Helical" evidence="10">
    <location>
        <begin position="265"/>
        <end position="287"/>
    </location>
</feature>
<comment type="subcellular location">
    <subcellularLocation>
        <location evidence="1 10">Cell membrane</location>
        <topology evidence="1 10">Multi-pass membrane protein</topology>
    </subcellularLocation>
</comment>
<evidence type="ECO:0000256" key="6">
    <source>
        <dbReference type="ARBA" id="ARBA00022989"/>
    </source>
</evidence>
<keyword evidence="5 10" id="KW-0552">Olfaction</keyword>
<keyword evidence="6 10" id="KW-1133">Transmembrane helix</keyword>
<dbReference type="Pfam" id="PF02949">
    <property type="entry name" value="7tm_6"/>
    <property type="match status" value="1"/>
</dbReference>
<name>A0ABM1MTP9_NICVS</name>
<comment type="similarity">
    <text evidence="10">Belongs to the insect chemoreceptor superfamily. Heteromeric odorant receptor channel (TC 1.A.69) family.</text>
</comment>
<keyword evidence="4 10" id="KW-0812">Transmembrane</keyword>
<evidence type="ECO:0000313" key="11">
    <source>
        <dbReference type="Proteomes" id="UP000695000"/>
    </source>
</evidence>
<evidence type="ECO:0000256" key="2">
    <source>
        <dbReference type="ARBA" id="ARBA00022475"/>
    </source>
</evidence>
<dbReference type="RefSeq" id="XP_017777949.1">
    <property type="nucleotide sequence ID" value="XM_017922460.1"/>
</dbReference>
<feature type="transmembrane region" description="Helical" evidence="10">
    <location>
        <begin position="128"/>
        <end position="147"/>
    </location>
</feature>
<dbReference type="GeneID" id="108563707"/>
<dbReference type="InterPro" id="IPR004117">
    <property type="entry name" value="7tm6_olfct_rcpt"/>
</dbReference>
<evidence type="ECO:0000256" key="3">
    <source>
        <dbReference type="ARBA" id="ARBA00022606"/>
    </source>
</evidence>
<accession>A0ABM1MTP9</accession>
<evidence type="ECO:0000256" key="5">
    <source>
        <dbReference type="ARBA" id="ARBA00022725"/>
    </source>
</evidence>
<comment type="caution">
    <text evidence="10">Lacks conserved residue(s) required for the propagation of feature annotation.</text>
</comment>
<proteinExistence type="inferred from homology"/>
<keyword evidence="3 10" id="KW-0716">Sensory transduction</keyword>
<sequence>MPSDNYMNICINVAQLFGYYPIDIGETSVIRYALYRIYRTLTIGYFGSFILSQYVELYCTKQFNITDFFDNLGVNLLYVPTFLKILTVSNRGITQLIRQIRTTENQILEGGDTITITIFKRYTDYNKLLNKMIYTLGFITVLPFYFIPIFREVTIDINGNLTKHSALPVVGWYPYDKYKHYEITFALQIIVTVLGTAGITCSDAIFWSVMLFPICLIKILQSKLRKLRKNTTGDYSLDIKVCIRLHNIIIKFVDDINASMNLMMLIDFLSCSVQMGISIIRIIITGSFGLPEIFAVEFFAAMLIQLFVFYGLANELTIESLKIGDAIWESDWIDLPEDAKKMLLFVTFKSQKPLTLNIGQFYPMSLRTALTILKTAYSCVTLVQQTYGRNN</sequence>
<evidence type="ECO:0000256" key="4">
    <source>
        <dbReference type="ARBA" id="ARBA00022692"/>
    </source>
</evidence>
<keyword evidence="8 10" id="KW-0675">Receptor</keyword>
<organism evidence="11 12">
    <name type="scientific">Nicrophorus vespilloides</name>
    <name type="common">Boreal carrion beetle</name>
    <dbReference type="NCBI Taxonomy" id="110193"/>
    <lineage>
        <taxon>Eukaryota</taxon>
        <taxon>Metazoa</taxon>
        <taxon>Ecdysozoa</taxon>
        <taxon>Arthropoda</taxon>
        <taxon>Hexapoda</taxon>
        <taxon>Insecta</taxon>
        <taxon>Pterygota</taxon>
        <taxon>Neoptera</taxon>
        <taxon>Endopterygota</taxon>
        <taxon>Coleoptera</taxon>
        <taxon>Polyphaga</taxon>
        <taxon>Staphyliniformia</taxon>
        <taxon>Silphidae</taxon>
        <taxon>Nicrophorinae</taxon>
        <taxon>Nicrophorus</taxon>
    </lineage>
</organism>
<dbReference type="PANTHER" id="PTHR21137">
    <property type="entry name" value="ODORANT RECEPTOR"/>
    <property type="match status" value="1"/>
</dbReference>